<accession>A0ABU5IK40</accession>
<dbReference type="EMBL" id="JAXOJX010000041">
    <property type="protein sequence ID" value="MDZ5459264.1"/>
    <property type="molecule type" value="Genomic_DNA"/>
</dbReference>
<dbReference type="RefSeq" id="WP_322467049.1">
    <property type="nucleotide sequence ID" value="NZ_JAXOJX010000041.1"/>
</dbReference>
<evidence type="ECO:0000313" key="2">
    <source>
        <dbReference type="Proteomes" id="UP001293718"/>
    </source>
</evidence>
<gene>
    <name evidence="1" type="ORF">SM757_22050</name>
</gene>
<keyword evidence="2" id="KW-1185">Reference proteome</keyword>
<evidence type="ECO:0000313" key="1">
    <source>
        <dbReference type="EMBL" id="MDZ5459264.1"/>
    </source>
</evidence>
<reference evidence="1 2" key="1">
    <citation type="submission" date="2023-11" db="EMBL/GenBank/DDBJ databases">
        <title>Draft genome of Azohydromonas lata strain H1 (DSM1123), a polyhydroxyalkanoate producer.</title>
        <authorList>
            <person name="Traversa D."/>
            <person name="D'Addabbo P."/>
            <person name="Pazzani C."/>
            <person name="Manzari C."/>
            <person name="Chiara M."/>
            <person name="Scrascia M."/>
        </authorList>
    </citation>
    <scope>NUCLEOTIDE SEQUENCE [LARGE SCALE GENOMIC DNA]</scope>
    <source>
        <strain evidence="1 2">H1</strain>
    </source>
</reference>
<proteinExistence type="predicted"/>
<name>A0ABU5IK40_9BURK</name>
<organism evidence="1 2">
    <name type="scientific">Azohydromonas lata</name>
    <dbReference type="NCBI Taxonomy" id="45677"/>
    <lineage>
        <taxon>Bacteria</taxon>
        <taxon>Pseudomonadati</taxon>
        <taxon>Pseudomonadota</taxon>
        <taxon>Betaproteobacteria</taxon>
        <taxon>Burkholderiales</taxon>
        <taxon>Sphaerotilaceae</taxon>
        <taxon>Azohydromonas</taxon>
    </lineage>
</organism>
<dbReference type="Proteomes" id="UP001293718">
    <property type="component" value="Unassembled WGS sequence"/>
</dbReference>
<sequence>MSTVSPAEAQRALLAQVARERAAERVHGAGDANPFSPGCDTALNVLRYELQRIERLTPEQLLHGAQRAV</sequence>
<protein>
    <submittedName>
        <fullName evidence="1">Uncharacterized protein</fullName>
    </submittedName>
</protein>
<comment type="caution">
    <text evidence="1">The sequence shown here is derived from an EMBL/GenBank/DDBJ whole genome shotgun (WGS) entry which is preliminary data.</text>
</comment>